<dbReference type="InterPro" id="IPR028994">
    <property type="entry name" value="Integrin_alpha_N"/>
</dbReference>
<dbReference type="SUPFAM" id="SSF69318">
    <property type="entry name" value="Integrin alpha N-terminal domain"/>
    <property type="match status" value="2"/>
</dbReference>
<sequence>VKKLFLLLILSFFSAQSFAGSCPDGSDPVKSISDDGTYFVYNCEEQAPTSSVINSKAGTVKVSNVNEKIHYSGNWLESNDGLPFFTPHYAKFQLVFTEISKSYTATNFAVGDFDGDGVQDIIIVTNPKMPGVVWDLVGPGCDTSKGACYSKQGSISMFLVDKTPTKLKDGKYTSAMYHATDVSGLLATNNPVEMDGRATTDTHVADFNGDGKLDIFATDTGQIDGSFAGKNDIYFLSNEGPGWTESTPTHITGKGVKKGKGLINFSHGSTIGDIDGDGDIDIVVTSVNWHHSERGEIFCYVNQGDGHMKVRKCGKQWGKTAALGDMDGDGDLDLVWGSETMPAVKTWNRYDVVSGCDRGKATKKCTGAFNGILLNNGKGKFIKRYAEFEDAKSSTGFYYYSVPSARVSDLDGDGDLDVVRMHVGHVYAGAGMTIEENLGNGKFKTAYSLEICPTPTSKDRWPTQEGNEYNCWASDFKFGDFNKDGLVDIYLDGHNVNKSKVVKDGAILLSNGKFNY</sequence>
<name>A0A382ERF8_9ZZZZ</name>
<evidence type="ECO:0000256" key="1">
    <source>
        <dbReference type="ARBA" id="ARBA00022729"/>
    </source>
</evidence>
<proteinExistence type="predicted"/>
<reference evidence="2" key="1">
    <citation type="submission" date="2018-05" db="EMBL/GenBank/DDBJ databases">
        <authorList>
            <person name="Lanie J.A."/>
            <person name="Ng W.-L."/>
            <person name="Kazmierczak K.M."/>
            <person name="Andrzejewski T.M."/>
            <person name="Davidsen T.M."/>
            <person name="Wayne K.J."/>
            <person name="Tettelin H."/>
            <person name="Glass J.I."/>
            <person name="Rusch D."/>
            <person name="Podicherti R."/>
            <person name="Tsui H.-C.T."/>
            <person name="Winkler M.E."/>
        </authorList>
    </citation>
    <scope>NUCLEOTIDE SEQUENCE</scope>
</reference>
<dbReference type="InterPro" id="IPR013517">
    <property type="entry name" value="FG-GAP"/>
</dbReference>
<feature type="non-terminal residue" evidence="2">
    <location>
        <position position="516"/>
    </location>
</feature>
<dbReference type="Gene3D" id="2.130.10.130">
    <property type="entry name" value="Integrin alpha, N-terminal"/>
    <property type="match status" value="2"/>
</dbReference>
<accession>A0A382ERF8</accession>
<dbReference type="PANTHER" id="PTHR46580">
    <property type="entry name" value="SENSOR KINASE-RELATED"/>
    <property type="match status" value="1"/>
</dbReference>
<dbReference type="Pfam" id="PF13517">
    <property type="entry name" value="FG-GAP_3"/>
    <property type="match status" value="1"/>
</dbReference>
<dbReference type="EMBL" id="UINC01045781">
    <property type="protein sequence ID" value="SVB52959.1"/>
    <property type="molecule type" value="Genomic_DNA"/>
</dbReference>
<feature type="non-terminal residue" evidence="2">
    <location>
        <position position="1"/>
    </location>
</feature>
<organism evidence="2">
    <name type="scientific">marine metagenome</name>
    <dbReference type="NCBI Taxonomy" id="408172"/>
    <lineage>
        <taxon>unclassified sequences</taxon>
        <taxon>metagenomes</taxon>
        <taxon>ecological metagenomes</taxon>
    </lineage>
</organism>
<evidence type="ECO:0000313" key="2">
    <source>
        <dbReference type="EMBL" id="SVB52959.1"/>
    </source>
</evidence>
<gene>
    <name evidence="2" type="ORF">METZ01_LOCUS205813</name>
</gene>
<dbReference type="PANTHER" id="PTHR46580:SF4">
    <property type="entry name" value="ATP_GTP-BINDING PROTEIN"/>
    <property type="match status" value="1"/>
</dbReference>
<keyword evidence="1" id="KW-0732">Signal</keyword>
<dbReference type="AlphaFoldDB" id="A0A382ERF8"/>
<protein>
    <recommendedName>
        <fullName evidence="3">ASPIC/UnbV domain-containing protein</fullName>
    </recommendedName>
</protein>
<evidence type="ECO:0008006" key="3">
    <source>
        <dbReference type="Google" id="ProtNLM"/>
    </source>
</evidence>